<organism evidence="1 2">
    <name type="scientific">Heliomicrobium gestii</name>
    <name type="common">Heliobacterium gestii</name>
    <dbReference type="NCBI Taxonomy" id="2699"/>
    <lineage>
        <taxon>Bacteria</taxon>
        <taxon>Bacillati</taxon>
        <taxon>Bacillota</taxon>
        <taxon>Clostridia</taxon>
        <taxon>Eubacteriales</taxon>
        <taxon>Heliobacteriaceae</taxon>
        <taxon>Heliomicrobium</taxon>
    </lineage>
</organism>
<comment type="caution">
    <text evidence="1">The sequence shown here is derived from an EMBL/GenBank/DDBJ whole genome shotgun (WGS) entry which is preliminary data.</text>
</comment>
<evidence type="ECO:0000313" key="1">
    <source>
        <dbReference type="EMBL" id="MZP42337.1"/>
    </source>
</evidence>
<name>A0A845L6N4_HELGE</name>
<keyword evidence="2" id="KW-1185">Reference proteome</keyword>
<reference evidence="1 2" key="1">
    <citation type="submission" date="2020-01" db="EMBL/GenBank/DDBJ databases">
        <title>Whole genome sequence of Heliobacterium gestii DSM 11169.</title>
        <authorList>
            <person name="Kyndt J.A."/>
            <person name="Meyer T.E."/>
        </authorList>
    </citation>
    <scope>NUCLEOTIDE SEQUENCE [LARGE SCALE GENOMIC DNA]</scope>
    <source>
        <strain evidence="1 2">DSM 11169</strain>
    </source>
</reference>
<protein>
    <submittedName>
        <fullName evidence="1">Uncharacterized protein</fullName>
    </submittedName>
</protein>
<accession>A0A845L6N4</accession>
<dbReference type="RefSeq" id="WP_161260904.1">
    <property type="nucleotide sequence ID" value="NZ_JAFBDC010000006.1"/>
</dbReference>
<sequence>MFDFKEQGKRCVHELVEKIQLTETGSEARHLLEVEGQNYTVGDFLEAMNAFYGYGSEKIQ</sequence>
<dbReference type="Proteomes" id="UP000471031">
    <property type="component" value="Unassembled WGS sequence"/>
</dbReference>
<dbReference type="AlphaFoldDB" id="A0A845L6N4"/>
<evidence type="ECO:0000313" key="2">
    <source>
        <dbReference type="Proteomes" id="UP000471031"/>
    </source>
</evidence>
<proteinExistence type="predicted"/>
<dbReference type="OrthoDB" id="9899268at2"/>
<dbReference type="EMBL" id="WXEX01000003">
    <property type="protein sequence ID" value="MZP42337.1"/>
    <property type="molecule type" value="Genomic_DNA"/>
</dbReference>
<gene>
    <name evidence="1" type="ORF">GTO89_04685</name>
</gene>